<dbReference type="SUPFAM" id="SSF47741">
    <property type="entry name" value="CO dehydrogenase ISP C-domain like"/>
    <property type="match status" value="1"/>
</dbReference>
<sequence length="161" mass="16952">MTRKVPLQLTLNGEDRAEFVDSGTTLLNVLRNKMGDTSPKGGCHQGTCGGCSVIIDGELRLSCLTLAETCEGASVITAASLSRNGDLDPLQRAFAEGFATQCGFCTPGMIMAAKALLDRVPHPNRDEVVEALSGNICRCTGYEPIIQAVLTASRANSHVVA</sequence>
<evidence type="ECO:0000256" key="2">
    <source>
        <dbReference type="ARBA" id="ARBA00022723"/>
    </source>
</evidence>
<dbReference type="GO" id="GO:0016491">
    <property type="term" value="F:oxidoreductase activity"/>
    <property type="evidence" value="ECO:0007669"/>
    <property type="project" value="UniProtKB-KW"/>
</dbReference>
<dbReference type="Gene3D" id="3.10.20.30">
    <property type="match status" value="1"/>
</dbReference>
<accession>A0A2W5TMQ6</accession>
<reference evidence="7 8" key="1">
    <citation type="submission" date="2017-08" db="EMBL/GenBank/DDBJ databases">
        <title>Infants hospitalized years apart are colonized by the same room-sourced microbial strains.</title>
        <authorList>
            <person name="Brooks B."/>
            <person name="Olm M.R."/>
            <person name="Firek B.A."/>
            <person name="Baker R."/>
            <person name="Thomas B.C."/>
            <person name="Morowitz M.J."/>
            <person name="Banfield J.F."/>
        </authorList>
    </citation>
    <scope>NUCLEOTIDE SEQUENCE [LARGE SCALE GENOMIC DNA]</scope>
    <source>
        <strain evidence="7">S2_003_000_R2_11</strain>
    </source>
</reference>
<dbReference type="AlphaFoldDB" id="A0A2W5TMQ6"/>
<organism evidence="7 8">
    <name type="scientific">Cereibacter sphaeroides</name>
    <name type="common">Rhodobacter sphaeroides</name>
    <dbReference type="NCBI Taxonomy" id="1063"/>
    <lineage>
        <taxon>Bacteria</taxon>
        <taxon>Pseudomonadati</taxon>
        <taxon>Pseudomonadota</taxon>
        <taxon>Alphaproteobacteria</taxon>
        <taxon>Rhodobacterales</taxon>
        <taxon>Paracoccaceae</taxon>
        <taxon>Cereibacter</taxon>
    </lineage>
</organism>
<gene>
    <name evidence="7" type="ORF">DI533_15935</name>
</gene>
<evidence type="ECO:0000256" key="1">
    <source>
        <dbReference type="ARBA" id="ARBA00022714"/>
    </source>
</evidence>
<comment type="caution">
    <text evidence="7">The sequence shown here is derived from an EMBL/GenBank/DDBJ whole genome shotgun (WGS) entry which is preliminary data.</text>
</comment>
<dbReference type="EMBL" id="QFQS01000003">
    <property type="protein sequence ID" value="PZQ97037.1"/>
    <property type="molecule type" value="Genomic_DNA"/>
</dbReference>
<name>A0A2W5TMQ6_CERSP</name>
<dbReference type="CDD" id="cd00207">
    <property type="entry name" value="fer2"/>
    <property type="match status" value="1"/>
</dbReference>
<keyword evidence="5" id="KW-0411">Iron-sulfur</keyword>
<dbReference type="PANTHER" id="PTHR44379">
    <property type="entry name" value="OXIDOREDUCTASE WITH IRON-SULFUR SUBUNIT"/>
    <property type="match status" value="1"/>
</dbReference>
<dbReference type="GO" id="GO:0046872">
    <property type="term" value="F:metal ion binding"/>
    <property type="evidence" value="ECO:0007669"/>
    <property type="project" value="UniProtKB-KW"/>
</dbReference>
<dbReference type="InterPro" id="IPR002888">
    <property type="entry name" value="2Fe-2S-bd"/>
</dbReference>
<proteinExistence type="predicted"/>
<protein>
    <submittedName>
        <fullName evidence="7">Ferredoxin</fullName>
    </submittedName>
</protein>
<evidence type="ECO:0000313" key="7">
    <source>
        <dbReference type="EMBL" id="PZQ97037.1"/>
    </source>
</evidence>
<feature type="domain" description="2Fe-2S ferredoxin-type" evidence="6">
    <location>
        <begin position="5"/>
        <end position="81"/>
    </location>
</feature>
<dbReference type="PROSITE" id="PS51085">
    <property type="entry name" value="2FE2S_FER_2"/>
    <property type="match status" value="1"/>
</dbReference>
<dbReference type="InterPro" id="IPR036884">
    <property type="entry name" value="2Fe-2S-bd_dom_sf"/>
</dbReference>
<keyword evidence="4" id="KW-0408">Iron</keyword>
<dbReference type="SUPFAM" id="SSF54292">
    <property type="entry name" value="2Fe-2S ferredoxin-like"/>
    <property type="match status" value="1"/>
</dbReference>
<keyword evidence="2" id="KW-0479">Metal-binding</keyword>
<dbReference type="GO" id="GO:0051537">
    <property type="term" value="F:2 iron, 2 sulfur cluster binding"/>
    <property type="evidence" value="ECO:0007669"/>
    <property type="project" value="UniProtKB-KW"/>
</dbReference>
<dbReference type="InterPro" id="IPR006058">
    <property type="entry name" value="2Fe2S_fd_BS"/>
</dbReference>
<dbReference type="Proteomes" id="UP000248975">
    <property type="component" value="Unassembled WGS sequence"/>
</dbReference>
<evidence type="ECO:0000259" key="6">
    <source>
        <dbReference type="PROSITE" id="PS51085"/>
    </source>
</evidence>
<dbReference type="InterPro" id="IPR012675">
    <property type="entry name" value="Beta-grasp_dom_sf"/>
</dbReference>
<dbReference type="Gene3D" id="1.10.150.120">
    <property type="entry name" value="[2Fe-2S]-binding domain"/>
    <property type="match status" value="1"/>
</dbReference>
<dbReference type="PROSITE" id="PS00197">
    <property type="entry name" value="2FE2S_FER_1"/>
    <property type="match status" value="1"/>
</dbReference>
<evidence type="ECO:0000256" key="3">
    <source>
        <dbReference type="ARBA" id="ARBA00023002"/>
    </source>
</evidence>
<dbReference type="PANTHER" id="PTHR44379:SF8">
    <property type="entry name" value="XANTHINE DEHYDROGENASE IRON-SULFUR-BINDING SUBUNIT XDHC-RELATED"/>
    <property type="match status" value="1"/>
</dbReference>
<keyword evidence="1" id="KW-0001">2Fe-2S</keyword>
<keyword evidence="3" id="KW-0560">Oxidoreductase</keyword>
<evidence type="ECO:0000256" key="5">
    <source>
        <dbReference type="ARBA" id="ARBA00023014"/>
    </source>
</evidence>
<dbReference type="Pfam" id="PF00111">
    <property type="entry name" value="Fer2"/>
    <property type="match status" value="1"/>
</dbReference>
<evidence type="ECO:0000313" key="8">
    <source>
        <dbReference type="Proteomes" id="UP000248975"/>
    </source>
</evidence>
<dbReference type="Pfam" id="PF01799">
    <property type="entry name" value="Fer2_2"/>
    <property type="match status" value="1"/>
</dbReference>
<dbReference type="InterPro" id="IPR051452">
    <property type="entry name" value="Diverse_Oxidoreductases"/>
</dbReference>
<dbReference type="InterPro" id="IPR036010">
    <property type="entry name" value="2Fe-2S_ferredoxin-like_sf"/>
</dbReference>
<evidence type="ECO:0000256" key="4">
    <source>
        <dbReference type="ARBA" id="ARBA00023004"/>
    </source>
</evidence>
<dbReference type="InterPro" id="IPR001041">
    <property type="entry name" value="2Fe-2S_ferredoxin-type"/>
</dbReference>